<reference evidence="2" key="1">
    <citation type="submission" date="2020-04" db="EMBL/GenBank/DDBJ databases">
        <authorList>
            <person name="Chiriac C."/>
            <person name="Salcher M."/>
            <person name="Ghai R."/>
            <person name="Kavagutti S V."/>
        </authorList>
    </citation>
    <scope>NUCLEOTIDE SEQUENCE</scope>
</reference>
<evidence type="ECO:0000313" key="1">
    <source>
        <dbReference type="EMBL" id="CAB4136419.1"/>
    </source>
</evidence>
<protein>
    <submittedName>
        <fullName evidence="2">Uncharacterized protein</fullName>
    </submittedName>
</protein>
<sequence>MPINPTTLKAQIDSEITNETVDFAITPAEVGGRMKDSIDYTTENIVVKKVKVSLSSAQILNLYTTPIELVPSVTGKLLVPQFLFQKYTHVSSAYTTSGLFRIGLGTISFGFSAFGAVITSADNAEGLNNLNYSTSTSGLTYENLPIVVGATSANPTGGNGTLDLYLTYIEITL</sequence>
<dbReference type="EMBL" id="LR796322">
    <property type="protein sequence ID" value="CAB4136419.1"/>
    <property type="molecule type" value="Genomic_DNA"/>
</dbReference>
<dbReference type="EMBL" id="LR796554">
    <property type="protein sequence ID" value="CAB4151284.1"/>
    <property type="molecule type" value="Genomic_DNA"/>
</dbReference>
<accession>A0A6J5MWJ2</accession>
<name>A0A6J5MWJ2_9CAUD</name>
<proteinExistence type="predicted"/>
<evidence type="ECO:0000313" key="2">
    <source>
        <dbReference type="EMBL" id="CAB4151284.1"/>
    </source>
</evidence>
<organism evidence="2">
    <name type="scientific">uncultured Caudovirales phage</name>
    <dbReference type="NCBI Taxonomy" id="2100421"/>
    <lineage>
        <taxon>Viruses</taxon>
        <taxon>Duplodnaviria</taxon>
        <taxon>Heunggongvirae</taxon>
        <taxon>Uroviricota</taxon>
        <taxon>Caudoviricetes</taxon>
        <taxon>Peduoviridae</taxon>
        <taxon>Maltschvirus</taxon>
        <taxon>Maltschvirus maltsch</taxon>
    </lineage>
</organism>
<gene>
    <name evidence="1" type="ORF">UFOVP304_44</name>
    <name evidence="2" type="ORF">UFOVP584_9</name>
</gene>